<dbReference type="Ensembl" id="ENSGEVT00005020023.1">
    <property type="protein sequence ID" value="ENSGEVP00005019061.1"/>
    <property type="gene ID" value="ENSGEVG00005013489.1"/>
</dbReference>
<accession>A0A8C4WTI4</accession>
<dbReference type="PROSITE" id="PS50835">
    <property type="entry name" value="IG_LIKE"/>
    <property type="match status" value="1"/>
</dbReference>
<dbReference type="InterPro" id="IPR050150">
    <property type="entry name" value="IgV_Light_Chain"/>
</dbReference>
<feature type="domain" description="Ig-like" evidence="1">
    <location>
        <begin position="19"/>
        <end position="125"/>
    </location>
</feature>
<proteinExistence type="predicted"/>
<dbReference type="GeneTree" id="ENSGT00940000154179"/>
<dbReference type="SMART" id="SM00406">
    <property type="entry name" value="IGv"/>
    <property type="match status" value="1"/>
</dbReference>
<evidence type="ECO:0000313" key="2">
    <source>
        <dbReference type="Ensembl" id="ENSGEVP00005019061.1"/>
    </source>
</evidence>
<dbReference type="Proteomes" id="UP000694390">
    <property type="component" value="Chromosome 13"/>
</dbReference>
<protein>
    <recommendedName>
        <fullName evidence="1">Ig-like domain-containing protein</fullName>
    </recommendedName>
</protein>
<evidence type="ECO:0000259" key="1">
    <source>
        <dbReference type="PROSITE" id="PS50835"/>
    </source>
</evidence>
<sequence>FKWTLCNAENHFSHLWSLAQFVLTQPPSASESPEQTVTISCARSRSSISSYYVSWYQQKPGNVPRRLIQGTSARPAGVPERFTASMSGNTMSLTIAGALAEDDAGYYCSLGCSDSLSAPNPNSLS</sequence>
<dbReference type="SUPFAM" id="SSF48726">
    <property type="entry name" value="Immunoglobulin"/>
    <property type="match status" value="1"/>
</dbReference>
<dbReference type="Pfam" id="PF07686">
    <property type="entry name" value="V-set"/>
    <property type="match status" value="1"/>
</dbReference>
<dbReference type="Gene3D" id="2.60.40.10">
    <property type="entry name" value="Immunoglobulins"/>
    <property type="match status" value="1"/>
</dbReference>
<reference evidence="2" key="2">
    <citation type="submission" date="2025-08" db="UniProtKB">
        <authorList>
            <consortium name="Ensembl"/>
        </authorList>
    </citation>
    <scope>IDENTIFICATION</scope>
</reference>
<dbReference type="InterPro" id="IPR007110">
    <property type="entry name" value="Ig-like_dom"/>
</dbReference>
<organism evidence="2 3">
    <name type="scientific">Gopherus evgoodei</name>
    <name type="common">Goodes thornscrub tortoise</name>
    <dbReference type="NCBI Taxonomy" id="1825980"/>
    <lineage>
        <taxon>Eukaryota</taxon>
        <taxon>Metazoa</taxon>
        <taxon>Chordata</taxon>
        <taxon>Craniata</taxon>
        <taxon>Vertebrata</taxon>
        <taxon>Euteleostomi</taxon>
        <taxon>Archelosauria</taxon>
        <taxon>Testudinata</taxon>
        <taxon>Testudines</taxon>
        <taxon>Cryptodira</taxon>
        <taxon>Durocryptodira</taxon>
        <taxon>Testudinoidea</taxon>
        <taxon>Testudinidae</taxon>
        <taxon>Gopherus</taxon>
    </lineage>
</organism>
<dbReference type="SMART" id="SM00409">
    <property type="entry name" value="IG"/>
    <property type="match status" value="1"/>
</dbReference>
<dbReference type="InterPro" id="IPR036179">
    <property type="entry name" value="Ig-like_dom_sf"/>
</dbReference>
<keyword evidence="3" id="KW-1185">Reference proteome</keyword>
<dbReference type="OrthoDB" id="8908372at2759"/>
<dbReference type="InterPro" id="IPR013106">
    <property type="entry name" value="Ig_V-set"/>
</dbReference>
<reference evidence="2" key="1">
    <citation type="submission" date="2019-06" db="EMBL/GenBank/DDBJ databases">
        <title>G10K-VGP Goodes thornscrub tortoise genome, primary haplotype.</title>
        <authorList>
            <person name="Murphy B."/>
            <person name="Edwards T."/>
            <person name="Rhie A."/>
            <person name="Koren S."/>
            <person name="Phillippy A."/>
            <person name="Fedrigo O."/>
            <person name="Haase B."/>
            <person name="Mountcastle J."/>
            <person name="Lewin H."/>
            <person name="Damas J."/>
            <person name="Howe K."/>
            <person name="Formenti G."/>
            <person name="Myers G."/>
            <person name="Durbin R."/>
            <person name="Jarvis E.D."/>
        </authorList>
    </citation>
    <scope>NUCLEOTIDE SEQUENCE [LARGE SCALE GENOMIC DNA]</scope>
</reference>
<dbReference type="PANTHER" id="PTHR23267">
    <property type="entry name" value="IMMUNOGLOBULIN LIGHT CHAIN"/>
    <property type="match status" value="1"/>
</dbReference>
<reference evidence="2" key="3">
    <citation type="submission" date="2025-09" db="UniProtKB">
        <authorList>
            <consortium name="Ensembl"/>
        </authorList>
    </citation>
    <scope>IDENTIFICATION</scope>
</reference>
<name>A0A8C4WTI4_9SAUR</name>
<dbReference type="AlphaFoldDB" id="A0A8C4WTI4"/>
<dbReference type="InterPro" id="IPR003599">
    <property type="entry name" value="Ig_sub"/>
</dbReference>
<evidence type="ECO:0000313" key="3">
    <source>
        <dbReference type="Proteomes" id="UP000694390"/>
    </source>
</evidence>
<dbReference type="InterPro" id="IPR013783">
    <property type="entry name" value="Ig-like_fold"/>
</dbReference>